<dbReference type="EMBL" id="CP013970">
    <property type="protein sequence ID" value="AXF77164.1"/>
    <property type="molecule type" value="Genomic_DNA"/>
</dbReference>
<evidence type="ECO:0000313" key="1">
    <source>
        <dbReference type="EMBL" id="AXF77164.1"/>
    </source>
</evidence>
<dbReference type="Proteomes" id="UP000264980">
    <property type="component" value="Chromosome"/>
</dbReference>
<reference evidence="1 2" key="1">
    <citation type="submission" date="2016-01" db="EMBL/GenBank/DDBJ databases">
        <authorList>
            <person name="Oliw E.H."/>
        </authorList>
    </citation>
    <scope>NUCLEOTIDE SEQUENCE [LARGE SCALE GENOMIC DNA]</scope>
    <source>
        <strain evidence="1 2">MDcuke</strain>
    </source>
</reference>
<dbReference type="RefSeq" id="WP_233479900.1">
    <property type="nucleotide sequence ID" value="NZ_CP013970.1"/>
</dbReference>
<protein>
    <submittedName>
        <fullName evidence="1">Uncharacterized protein</fullName>
    </submittedName>
</protein>
<name>A0A345CUP7_9GAMM</name>
<evidence type="ECO:0000313" key="2">
    <source>
        <dbReference type="Proteomes" id="UP000264980"/>
    </source>
</evidence>
<gene>
    <name evidence="1" type="ORF">AV903_15840</name>
</gene>
<dbReference type="AlphaFoldDB" id="A0A345CUP7"/>
<accession>A0A345CUP7</accession>
<sequence length="62" mass="7260">MLSRKGVEQTIISLKQQQGITLDDQDLLNIRTSVALMLDAKKRHRQRMNAPAYQWKKPALRR</sequence>
<proteinExistence type="predicted"/>
<organism evidence="1 2">
    <name type="scientific">Erwinia tracheiphila</name>
    <dbReference type="NCBI Taxonomy" id="65700"/>
    <lineage>
        <taxon>Bacteria</taxon>
        <taxon>Pseudomonadati</taxon>
        <taxon>Pseudomonadota</taxon>
        <taxon>Gammaproteobacteria</taxon>
        <taxon>Enterobacterales</taxon>
        <taxon>Erwiniaceae</taxon>
        <taxon>Erwinia</taxon>
    </lineage>
</organism>